<dbReference type="GO" id="GO:0009897">
    <property type="term" value="C:external side of plasma membrane"/>
    <property type="evidence" value="ECO:0007669"/>
    <property type="project" value="TreeGrafter"/>
</dbReference>
<evidence type="ECO:0000313" key="6">
    <source>
        <dbReference type="Proteomes" id="UP000075902"/>
    </source>
</evidence>
<dbReference type="VEuPathDB" id="VectorBase:AMEC019547"/>
<reference evidence="6" key="1">
    <citation type="submission" date="2014-01" db="EMBL/GenBank/DDBJ databases">
        <title>The Genome Sequence of Anopheles melas CM1001059_A (V2).</title>
        <authorList>
            <consortium name="The Broad Institute Genomics Platform"/>
            <person name="Neafsey D.E."/>
            <person name="Besansky N."/>
            <person name="Howell P."/>
            <person name="Walton C."/>
            <person name="Young S.K."/>
            <person name="Zeng Q."/>
            <person name="Gargeya S."/>
            <person name="Fitzgerald M."/>
            <person name="Haas B."/>
            <person name="Abouelleil A."/>
            <person name="Allen A.W."/>
            <person name="Alvarado L."/>
            <person name="Arachchi H.M."/>
            <person name="Berlin A.M."/>
            <person name="Chapman S.B."/>
            <person name="Gainer-Dewar J."/>
            <person name="Goldberg J."/>
            <person name="Griggs A."/>
            <person name="Gujja S."/>
            <person name="Hansen M."/>
            <person name="Howarth C."/>
            <person name="Imamovic A."/>
            <person name="Ireland A."/>
            <person name="Larimer J."/>
            <person name="McCowan C."/>
            <person name="Murphy C."/>
            <person name="Pearson M."/>
            <person name="Poon T.W."/>
            <person name="Priest M."/>
            <person name="Roberts A."/>
            <person name="Saif S."/>
            <person name="Shea T."/>
            <person name="Sisk P."/>
            <person name="Sykes S."/>
            <person name="Wortman J."/>
            <person name="Nusbaum C."/>
            <person name="Birren B."/>
        </authorList>
    </citation>
    <scope>NUCLEOTIDE SEQUENCE [LARGE SCALE GENOMIC DNA]</scope>
    <source>
        <strain evidence="6">CM1001059</strain>
    </source>
</reference>
<keyword evidence="3" id="KW-0732">Signal</keyword>
<dbReference type="SUPFAM" id="SSF69318">
    <property type="entry name" value="Integrin alpha N-terminal domain"/>
    <property type="match status" value="1"/>
</dbReference>
<keyword evidence="3" id="KW-0401">Integrin</keyword>
<feature type="repeat" description="FG-GAP" evidence="2">
    <location>
        <begin position="25"/>
        <end position="102"/>
    </location>
</feature>
<protein>
    <recommendedName>
        <fullName evidence="7">Integrin alpha-2 domain-containing protein</fullName>
    </recommendedName>
</protein>
<evidence type="ECO:0000256" key="2">
    <source>
        <dbReference type="PROSITE-ProRule" id="PRU00803"/>
    </source>
</evidence>
<feature type="signal peptide" evidence="3">
    <location>
        <begin position="1"/>
        <end position="20"/>
    </location>
</feature>
<comment type="subcellular location">
    <subcellularLocation>
        <location evidence="3">Membrane</location>
        <topology evidence="3">Single-pass type I membrane protein</topology>
    </subcellularLocation>
</comment>
<evidence type="ECO:0008006" key="7">
    <source>
        <dbReference type="Google" id="ProtNLM"/>
    </source>
</evidence>
<comment type="similarity">
    <text evidence="3">Belongs to the integrin alpha chain family.</text>
</comment>
<evidence type="ECO:0000313" key="5">
    <source>
        <dbReference type="EnsemblMetazoa" id="AMEC019547-PA"/>
    </source>
</evidence>
<dbReference type="Proteomes" id="UP000075902">
    <property type="component" value="Unassembled WGS sequence"/>
</dbReference>
<dbReference type="PROSITE" id="PS51470">
    <property type="entry name" value="FG_GAP"/>
    <property type="match status" value="1"/>
</dbReference>
<dbReference type="InterPro" id="IPR000413">
    <property type="entry name" value="Integrin_alpha"/>
</dbReference>
<accession>A0A182UFN6</accession>
<keyword evidence="1" id="KW-0325">Glycoprotein</keyword>
<dbReference type="InterPro" id="IPR028994">
    <property type="entry name" value="Integrin_alpha_N"/>
</dbReference>
<feature type="chain" id="PRO_5007951172" description="Integrin alpha-2 domain-containing protein" evidence="3">
    <location>
        <begin position="21"/>
        <end position="401"/>
    </location>
</feature>
<evidence type="ECO:0000256" key="4">
    <source>
        <dbReference type="SAM" id="MobiDB-lite"/>
    </source>
</evidence>
<evidence type="ECO:0000256" key="3">
    <source>
        <dbReference type="RuleBase" id="RU003762"/>
    </source>
</evidence>
<dbReference type="SMART" id="SM00191">
    <property type="entry name" value="Int_alpha"/>
    <property type="match status" value="2"/>
</dbReference>
<organism evidence="5 6">
    <name type="scientific">Anopheles melas</name>
    <dbReference type="NCBI Taxonomy" id="34690"/>
    <lineage>
        <taxon>Eukaryota</taxon>
        <taxon>Metazoa</taxon>
        <taxon>Ecdysozoa</taxon>
        <taxon>Arthropoda</taxon>
        <taxon>Hexapoda</taxon>
        <taxon>Insecta</taxon>
        <taxon>Pterygota</taxon>
        <taxon>Neoptera</taxon>
        <taxon>Endopterygota</taxon>
        <taxon>Diptera</taxon>
        <taxon>Nematocera</taxon>
        <taxon>Culicoidea</taxon>
        <taxon>Culicidae</taxon>
        <taxon>Anophelinae</taxon>
        <taxon>Anopheles</taxon>
    </lineage>
</organism>
<dbReference type="GO" id="GO:0098609">
    <property type="term" value="P:cell-cell adhesion"/>
    <property type="evidence" value="ECO:0007669"/>
    <property type="project" value="TreeGrafter"/>
</dbReference>
<dbReference type="GO" id="GO:0007229">
    <property type="term" value="P:integrin-mediated signaling pathway"/>
    <property type="evidence" value="ECO:0007669"/>
    <property type="project" value="UniProtKB-KW"/>
</dbReference>
<dbReference type="GO" id="GO:0007160">
    <property type="term" value="P:cell-matrix adhesion"/>
    <property type="evidence" value="ECO:0007669"/>
    <property type="project" value="TreeGrafter"/>
</dbReference>
<keyword evidence="3" id="KW-0130">Cell adhesion</keyword>
<reference evidence="5" key="2">
    <citation type="submission" date="2020-05" db="UniProtKB">
        <authorList>
            <consortium name="EnsemblMetazoa"/>
        </authorList>
    </citation>
    <scope>IDENTIFICATION</scope>
    <source>
        <strain evidence="5">CM1001059</strain>
    </source>
</reference>
<evidence type="ECO:0000256" key="1">
    <source>
        <dbReference type="ARBA" id="ARBA00023180"/>
    </source>
</evidence>
<dbReference type="GO" id="GO:0033627">
    <property type="term" value="P:cell adhesion mediated by integrin"/>
    <property type="evidence" value="ECO:0007669"/>
    <property type="project" value="TreeGrafter"/>
</dbReference>
<dbReference type="GO" id="GO:0008305">
    <property type="term" value="C:integrin complex"/>
    <property type="evidence" value="ECO:0007669"/>
    <property type="project" value="InterPro"/>
</dbReference>
<dbReference type="PANTHER" id="PTHR23220:SF122">
    <property type="entry name" value="INTEGRIN ALPHA-PS1"/>
    <property type="match status" value="1"/>
</dbReference>
<feature type="region of interest" description="Disordered" evidence="4">
    <location>
        <begin position="374"/>
        <end position="401"/>
    </location>
</feature>
<dbReference type="PRINTS" id="PR01185">
    <property type="entry name" value="INTEGRINA"/>
</dbReference>
<keyword evidence="6" id="KW-1185">Reference proteome</keyword>
<dbReference type="InterPro" id="IPR013519">
    <property type="entry name" value="Int_alpha_beta-p"/>
</dbReference>
<dbReference type="GO" id="GO:0005178">
    <property type="term" value="F:integrin binding"/>
    <property type="evidence" value="ECO:0007669"/>
    <property type="project" value="TreeGrafter"/>
</dbReference>
<name>A0A182UFN6_9DIPT</name>
<keyword evidence="3" id="KW-0675">Receptor</keyword>
<sequence>MTHLALAVVVMVLLPGRTFAFNLETRHMLEKQGQPGSYFGYSVAGHSQRVGGGGGGAGGRNGAGNATHWMLVGAPLGQNLQPGSNHSGALFRCPITLAQDDCTQVITDGHRTDDFDDDELLGDGESRLEPPGVDEIKNNQWLGVTIFVCAHRYIKINNPQSLAYSAAGPGSPGLYLGQGVCYVLNEDFSFGFAVEVCRGRSIEREHQQYAFCQSGTSGAVLPDGTALIGTPGAMTWKGTLFNVAIEGGFLSRDKFQYFAPHDNLHSPVPNYSYLGMAVTGGRFFGEYMAYAGGAPRAAQGNGEVVIFTNRKKRNPFDHVVSLRGEQFGSGFGSTLASADINGDGWAAVPATPQPIDNPWNSNRTKRLLSVLHTPHAHVSPSSPTPRSRKPRHSCGTDCREG</sequence>
<dbReference type="STRING" id="34690.A0A182UFN6"/>
<dbReference type="Gene3D" id="2.130.10.130">
    <property type="entry name" value="Integrin alpha, N-terminal"/>
    <property type="match status" value="1"/>
</dbReference>
<proteinExistence type="inferred from homology"/>
<dbReference type="PANTHER" id="PTHR23220">
    <property type="entry name" value="INTEGRIN ALPHA"/>
    <property type="match status" value="1"/>
</dbReference>
<dbReference type="EnsemblMetazoa" id="AMEC019547-RA">
    <property type="protein sequence ID" value="AMEC019547-PA"/>
    <property type="gene ID" value="AMEC019547"/>
</dbReference>
<dbReference type="AlphaFoldDB" id="A0A182UFN6"/>